<feature type="transmembrane region" description="Helical" evidence="1">
    <location>
        <begin position="36"/>
        <end position="53"/>
    </location>
</feature>
<dbReference type="EMBL" id="WOYG01000001">
    <property type="protein sequence ID" value="NLV08999.1"/>
    <property type="molecule type" value="Genomic_DNA"/>
</dbReference>
<dbReference type="RefSeq" id="WP_170092931.1">
    <property type="nucleotide sequence ID" value="NZ_WOYG01000001.1"/>
</dbReference>
<reference evidence="2" key="1">
    <citation type="submission" date="2019-12" db="EMBL/GenBank/DDBJ databases">
        <title>Whole-genome sequence of Halomicrobium mukohataei pws1.</title>
        <authorList>
            <person name="Verma D.K."/>
            <person name="Gopal K."/>
            <person name="Prasad E.S."/>
        </authorList>
    </citation>
    <scope>NUCLEOTIDE SEQUENCE</scope>
    <source>
        <strain evidence="2">Pws1</strain>
    </source>
</reference>
<dbReference type="Proteomes" id="UP000608662">
    <property type="component" value="Unassembled WGS sequence"/>
</dbReference>
<organism evidence="2 3">
    <name type="scientific">Halomicrobium mukohataei</name>
    <dbReference type="NCBI Taxonomy" id="57705"/>
    <lineage>
        <taxon>Archaea</taxon>
        <taxon>Methanobacteriati</taxon>
        <taxon>Methanobacteriota</taxon>
        <taxon>Stenosarchaea group</taxon>
        <taxon>Halobacteria</taxon>
        <taxon>Halobacteriales</taxon>
        <taxon>Haloarculaceae</taxon>
        <taxon>Halomicrobium</taxon>
    </lineage>
</organism>
<protein>
    <submittedName>
        <fullName evidence="2">Uncharacterized protein</fullName>
    </submittedName>
</protein>
<evidence type="ECO:0000313" key="3">
    <source>
        <dbReference type="Proteomes" id="UP000608662"/>
    </source>
</evidence>
<proteinExistence type="predicted"/>
<dbReference type="AlphaFoldDB" id="A0A847U7Q4"/>
<feature type="transmembrane region" description="Helical" evidence="1">
    <location>
        <begin position="59"/>
        <end position="80"/>
    </location>
</feature>
<comment type="caution">
    <text evidence="2">The sequence shown here is derived from an EMBL/GenBank/DDBJ whole genome shotgun (WGS) entry which is preliminary data.</text>
</comment>
<keyword evidence="1" id="KW-0472">Membrane</keyword>
<dbReference type="GeneID" id="94360024"/>
<dbReference type="Pfam" id="PF26071">
    <property type="entry name" value="DUF8028"/>
    <property type="match status" value="1"/>
</dbReference>
<keyword evidence="1" id="KW-0812">Transmembrane</keyword>
<gene>
    <name evidence="2" type="ORF">GOC74_03530</name>
</gene>
<evidence type="ECO:0000313" key="2">
    <source>
        <dbReference type="EMBL" id="NLV08999.1"/>
    </source>
</evidence>
<evidence type="ECO:0000256" key="1">
    <source>
        <dbReference type="SAM" id="Phobius"/>
    </source>
</evidence>
<sequence length="84" mass="9094">MSEPETTERRGVDRAPALVCRARTVLRTSVLIARRLAFWLAVVLPVVYVPLLFVDGHWATLAVSALLVAHVLVVLAGSGYDPNG</sequence>
<name>A0A847U7Q4_9EURY</name>
<keyword evidence="1" id="KW-1133">Transmembrane helix</keyword>
<dbReference type="InterPro" id="IPR058341">
    <property type="entry name" value="DUF8028"/>
</dbReference>
<accession>A0A847U7Q4</accession>